<protein>
    <submittedName>
        <fullName evidence="1">OsmC family protein</fullName>
    </submittedName>
</protein>
<dbReference type="PANTHER" id="PTHR35368:SF1">
    <property type="entry name" value="HYDROPEROXIDE REDUCTASE"/>
    <property type="match status" value="1"/>
</dbReference>
<evidence type="ECO:0000313" key="2">
    <source>
        <dbReference type="Proteomes" id="UP001205046"/>
    </source>
</evidence>
<dbReference type="EMBL" id="JALXMO010000037">
    <property type="protein sequence ID" value="MCT1607723.1"/>
    <property type="molecule type" value="Genomic_DNA"/>
</dbReference>
<gene>
    <name evidence="1" type="ORF">M3B43_10430</name>
</gene>
<dbReference type="RefSeq" id="WP_260073600.1">
    <property type="nucleotide sequence ID" value="NZ_JALXMO010000037.1"/>
</dbReference>
<dbReference type="SUPFAM" id="SSF82784">
    <property type="entry name" value="OsmC-like"/>
    <property type="match status" value="1"/>
</dbReference>
<dbReference type="InterPro" id="IPR015946">
    <property type="entry name" value="KH_dom-like_a/b"/>
</dbReference>
<reference evidence="1 2" key="1">
    <citation type="submission" date="2022-04" db="EMBL/GenBank/DDBJ databases">
        <title>Human microbiome associated bacterial genomes.</title>
        <authorList>
            <person name="Sandstrom S."/>
            <person name="Salamzade R."/>
            <person name="Kalan L.R."/>
        </authorList>
    </citation>
    <scope>NUCLEOTIDE SEQUENCE [LARGE SCALE GENOMIC DNA]</scope>
    <source>
        <strain evidence="2">p3-SID767</strain>
    </source>
</reference>
<dbReference type="PANTHER" id="PTHR35368">
    <property type="entry name" value="HYDROPEROXIDE REDUCTASE"/>
    <property type="match status" value="1"/>
</dbReference>
<sequence length="185" mass="19852">MTQITEDIASRLSAGADERVQRLDSAGGSWSSSIDGRREAAHLTYSVTGEGEGAVATRLRAGKHEFWVDEPAALAGDDVAPSPVEVALGALISCQVVVYRLYAHLLKIPFEDISVTAEGDLDAAKLFGKDEAARPGFTDVRLQVSITGPESQERYEQLRAAVDEHCPVLDLFSNPTPVTSTVRKA</sequence>
<dbReference type="Gene3D" id="3.30.300.20">
    <property type="match status" value="1"/>
</dbReference>
<evidence type="ECO:0000313" key="1">
    <source>
        <dbReference type="EMBL" id="MCT1607723.1"/>
    </source>
</evidence>
<proteinExistence type="predicted"/>
<organism evidence="1 2">
    <name type="scientific">Nesterenkonia massiliensis</name>
    <dbReference type="NCBI Taxonomy" id="1232429"/>
    <lineage>
        <taxon>Bacteria</taxon>
        <taxon>Bacillati</taxon>
        <taxon>Actinomycetota</taxon>
        <taxon>Actinomycetes</taxon>
        <taxon>Micrococcales</taxon>
        <taxon>Micrococcaceae</taxon>
        <taxon>Nesterenkonia</taxon>
    </lineage>
</organism>
<keyword evidence="2" id="KW-1185">Reference proteome</keyword>
<dbReference type="InterPro" id="IPR003718">
    <property type="entry name" value="OsmC/Ohr_fam"/>
</dbReference>
<comment type="caution">
    <text evidence="1">The sequence shown here is derived from an EMBL/GenBank/DDBJ whole genome shotgun (WGS) entry which is preliminary data.</text>
</comment>
<dbReference type="InterPro" id="IPR052924">
    <property type="entry name" value="OsmC/Ohr_hydroprdx_reductase"/>
</dbReference>
<accession>A0ABT2HSQ4</accession>
<dbReference type="Proteomes" id="UP001205046">
    <property type="component" value="Unassembled WGS sequence"/>
</dbReference>
<dbReference type="Pfam" id="PF02566">
    <property type="entry name" value="OsmC"/>
    <property type="match status" value="1"/>
</dbReference>
<name>A0ABT2HSQ4_9MICC</name>
<dbReference type="InterPro" id="IPR036102">
    <property type="entry name" value="OsmC/Ohrsf"/>
</dbReference>